<evidence type="ECO:0000313" key="2">
    <source>
        <dbReference type="Proteomes" id="UP000799118"/>
    </source>
</evidence>
<dbReference type="OrthoDB" id="2863931at2759"/>
<organism evidence="1 2">
    <name type="scientific">Gymnopus androsaceus JB14</name>
    <dbReference type="NCBI Taxonomy" id="1447944"/>
    <lineage>
        <taxon>Eukaryota</taxon>
        <taxon>Fungi</taxon>
        <taxon>Dikarya</taxon>
        <taxon>Basidiomycota</taxon>
        <taxon>Agaricomycotina</taxon>
        <taxon>Agaricomycetes</taxon>
        <taxon>Agaricomycetidae</taxon>
        <taxon>Agaricales</taxon>
        <taxon>Marasmiineae</taxon>
        <taxon>Omphalotaceae</taxon>
        <taxon>Gymnopus</taxon>
    </lineage>
</organism>
<gene>
    <name evidence="1" type="ORF">BT96DRAFT_1017767</name>
</gene>
<evidence type="ECO:0000313" key="1">
    <source>
        <dbReference type="EMBL" id="KAE9402198.1"/>
    </source>
</evidence>
<proteinExistence type="predicted"/>
<dbReference type="AlphaFoldDB" id="A0A6A4HYC4"/>
<reference evidence="1" key="1">
    <citation type="journal article" date="2019" name="Environ. Microbiol.">
        <title>Fungal ecological strategies reflected in gene transcription - a case study of two litter decomposers.</title>
        <authorList>
            <person name="Barbi F."/>
            <person name="Kohler A."/>
            <person name="Barry K."/>
            <person name="Baskaran P."/>
            <person name="Daum C."/>
            <person name="Fauchery L."/>
            <person name="Ihrmark K."/>
            <person name="Kuo A."/>
            <person name="LaButti K."/>
            <person name="Lipzen A."/>
            <person name="Morin E."/>
            <person name="Grigoriev I.V."/>
            <person name="Henrissat B."/>
            <person name="Lindahl B."/>
            <person name="Martin F."/>
        </authorList>
    </citation>
    <scope>NUCLEOTIDE SEQUENCE</scope>
    <source>
        <strain evidence="1">JB14</strain>
    </source>
</reference>
<dbReference type="Proteomes" id="UP000799118">
    <property type="component" value="Unassembled WGS sequence"/>
</dbReference>
<dbReference type="EMBL" id="ML769437">
    <property type="protein sequence ID" value="KAE9402198.1"/>
    <property type="molecule type" value="Genomic_DNA"/>
</dbReference>
<name>A0A6A4HYC4_9AGAR</name>
<keyword evidence="2" id="KW-1185">Reference proteome</keyword>
<protein>
    <submittedName>
        <fullName evidence="1">Uncharacterized protein</fullName>
    </submittedName>
</protein>
<accession>A0A6A4HYC4</accession>
<sequence>MDPEQERYECTEIFLTSNASKSEVARLGHECLQLAKEFPLTDPECPWLTNEDGVKWRSMAILPIYAANRAHFYLEAMTFDSGRRDFWSGDSCAFSVLEKVIKLIEDHPEVDKINDSVEKRAARLTAELDKQFSIELKDFSVEWALEMFGSTEDDETRMKSVAISKREKITFKHLRGF</sequence>